<protein>
    <recommendedName>
        <fullName evidence="4">RCC1-like domain-containing protein</fullName>
    </recommendedName>
</protein>
<dbReference type="RefSeq" id="WP_171361576.1">
    <property type="nucleotide sequence ID" value="NZ_VTXC01000039.1"/>
</dbReference>
<feature type="chain" id="PRO_5030536658" description="RCC1-like domain-containing protein" evidence="3">
    <location>
        <begin position="19"/>
        <end position="377"/>
    </location>
</feature>
<reference evidence="5 6" key="1">
    <citation type="submission" date="2019-09" db="EMBL/GenBank/DDBJ databases">
        <title>Draft genome sequencing and comparative genomics of hatchery-associated Vibrios.</title>
        <authorList>
            <person name="Kehlet-Delgado H."/>
            <person name="Mueller R.S."/>
        </authorList>
    </citation>
    <scope>NUCLEOTIDE SEQUENCE [LARGE SCALE GENOMIC DNA]</scope>
    <source>
        <strain evidence="5 6">99-46-Y</strain>
    </source>
</reference>
<dbReference type="InterPro" id="IPR000408">
    <property type="entry name" value="Reg_chr_condens"/>
</dbReference>
<name>A0A7Y4A1L1_9VIBR</name>
<dbReference type="PANTHER" id="PTHR45982:SF1">
    <property type="entry name" value="REGULATOR OF CHROMOSOME CONDENSATION"/>
    <property type="match status" value="1"/>
</dbReference>
<dbReference type="InterPro" id="IPR009091">
    <property type="entry name" value="RCC1/BLIP-II"/>
</dbReference>
<evidence type="ECO:0000313" key="6">
    <source>
        <dbReference type="Proteomes" id="UP000565719"/>
    </source>
</evidence>
<proteinExistence type="predicted"/>
<dbReference type="Proteomes" id="UP000565719">
    <property type="component" value="Unassembled WGS sequence"/>
</dbReference>
<dbReference type="EMBL" id="VTXC01000039">
    <property type="protein sequence ID" value="NOH72429.1"/>
    <property type="molecule type" value="Genomic_DNA"/>
</dbReference>
<dbReference type="InterPro" id="IPR051553">
    <property type="entry name" value="Ran_GTPase-activating"/>
</dbReference>
<feature type="signal peptide" evidence="3">
    <location>
        <begin position="1"/>
        <end position="18"/>
    </location>
</feature>
<accession>A0A7Y4A1L1</accession>
<dbReference type="Pfam" id="PF25390">
    <property type="entry name" value="WD40_RLD"/>
    <property type="match status" value="1"/>
</dbReference>
<dbReference type="GO" id="GO:0005085">
    <property type="term" value="F:guanyl-nucleotide exchange factor activity"/>
    <property type="evidence" value="ECO:0007669"/>
    <property type="project" value="TreeGrafter"/>
</dbReference>
<comment type="caution">
    <text evidence="5">The sequence shown here is derived from an EMBL/GenBank/DDBJ whole genome shotgun (WGS) entry which is preliminary data.</text>
</comment>
<evidence type="ECO:0000313" key="5">
    <source>
        <dbReference type="EMBL" id="NOH72429.1"/>
    </source>
</evidence>
<keyword evidence="2" id="KW-0677">Repeat</keyword>
<gene>
    <name evidence="5" type="ORF">F0225_13925</name>
</gene>
<dbReference type="PANTHER" id="PTHR45982">
    <property type="entry name" value="REGULATOR OF CHROMOSOME CONDENSATION"/>
    <property type="match status" value="1"/>
</dbReference>
<organism evidence="5 6">
    <name type="scientific">Vibrio pectenicida</name>
    <dbReference type="NCBI Taxonomy" id="62763"/>
    <lineage>
        <taxon>Bacteria</taxon>
        <taxon>Pseudomonadati</taxon>
        <taxon>Pseudomonadota</taxon>
        <taxon>Gammaproteobacteria</taxon>
        <taxon>Vibrionales</taxon>
        <taxon>Vibrionaceae</taxon>
        <taxon>Vibrio</taxon>
    </lineage>
</organism>
<evidence type="ECO:0000259" key="4">
    <source>
        <dbReference type="Pfam" id="PF25390"/>
    </source>
</evidence>
<dbReference type="AlphaFoldDB" id="A0A7Y4A1L1"/>
<evidence type="ECO:0000256" key="2">
    <source>
        <dbReference type="ARBA" id="ARBA00022737"/>
    </source>
</evidence>
<dbReference type="Pfam" id="PF13540">
    <property type="entry name" value="RCC1_2"/>
    <property type="match status" value="2"/>
</dbReference>
<sequence length="377" mass="41076">MKTFYLVSLFLFISNVHAQIPNYWKQVSLGSSHTCAVSESDTIYCWGNNYSGQLGLGLSNVHFISRPTAVNLSGEKKQISLSASHSCSLSTLGEATCWGNNSRYLLGQGLYRLVAPRTLSLQNSVQFISMGSSHACLIKNDNEAQCWGDNFFGQLGTGQTQPELFPTTVIEQSSLTNIQVGDNFTCLQTVSGQVKCWGNNYFGQLGIGFPANRTQDNQSYLLPQTVQLGIPSISVAVGQHFACSLLNNHQIKCWGNNQSGQLGIGHRRNKARPTSLTFAENVQKLALGKQHACAILQSGTLQCWGSNQYGQLGIGNYQTQTTPTTVTLGQNAKHISLGDRHTCAILEDDTLKCWGDNIKGQLGLGHREPKTTPQTVI</sequence>
<feature type="domain" description="RCC1-like" evidence="4">
    <location>
        <begin position="119"/>
        <end position="376"/>
    </location>
</feature>
<keyword evidence="1" id="KW-0344">Guanine-nucleotide releasing factor</keyword>
<keyword evidence="3" id="KW-0732">Signal</keyword>
<dbReference type="InterPro" id="IPR058923">
    <property type="entry name" value="RCC1-like_dom"/>
</dbReference>
<dbReference type="PROSITE" id="PS50012">
    <property type="entry name" value="RCC1_3"/>
    <property type="match status" value="5"/>
</dbReference>
<dbReference type="GO" id="GO:0005737">
    <property type="term" value="C:cytoplasm"/>
    <property type="evidence" value="ECO:0007669"/>
    <property type="project" value="TreeGrafter"/>
</dbReference>
<dbReference type="SUPFAM" id="SSF50985">
    <property type="entry name" value="RCC1/BLIP-II"/>
    <property type="match status" value="1"/>
</dbReference>
<dbReference type="Gene3D" id="2.130.10.30">
    <property type="entry name" value="Regulator of chromosome condensation 1/beta-lactamase-inhibitor protein II"/>
    <property type="match status" value="2"/>
</dbReference>
<evidence type="ECO:0000256" key="1">
    <source>
        <dbReference type="ARBA" id="ARBA00022658"/>
    </source>
</evidence>
<evidence type="ECO:0000256" key="3">
    <source>
        <dbReference type="SAM" id="SignalP"/>
    </source>
</evidence>
<dbReference type="PRINTS" id="PR00633">
    <property type="entry name" value="RCCNDNSATION"/>
</dbReference>